<proteinExistence type="predicted"/>
<comment type="caution">
    <text evidence="2">The sequence shown here is derived from an EMBL/GenBank/DDBJ whole genome shotgun (WGS) entry which is preliminary data.</text>
</comment>
<dbReference type="RefSeq" id="WP_179754618.1">
    <property type="nucleotide sequence ID" value="NZ_JACCBU010000001.1"/>
</dbReference>
<gene>
    <name evidence="2" type="ORF">BKA15_004585</name>
</gene>
<keyword evidence="3" id="KW-1185">Reference proteome</keyword>
<dbReference type="InterPro" id="IPR011009">
    <property type="entry name" value="Kinase-like_dom_sf"/>
</dbReference>
<accession>A0A7Y9IAC8</accession>
<protein>
    <recommendedName>
        <fullName evidence="1">Aminoglycoside phosphotransferase domain-containing protein</fullName>
    </recommendedName>
</protein>
<evidence type="ECO:0000313" key="3">
    <source>
        <dbReference type="Proteomes" id="UP000569914"/>
    </source>
</evidence>
<reference evidence="2 3" key="1">
    <citation type="submission" date="2020-07" db="EMBL/GenBank/DDBJ databases">
        <title>Sequencing the genomes of 1000 actinobacteria strains.</title>
        <authorList>
            <person name="Klenk H.-P."/>
        </authorList>
    </citation>
    <scope>NUCLEOTIDE SEQUENCE [LARGE SCALE GENOMIC DNA]</scope>
    <source>
        <strain evidence="2 3">DSM 22083</strain>
    </source>
</reference>
<evidence type="ECO:0000313" key="2">
    <source>
        <dbReference type="EMBL" id="NYE73256.1"/>
    </source>
</evidence>
<name>A0A7Y9IAC8_9ACTN</name>
<sequence>MPLHPLDPVRRARVLDRLSRLAGETVRAQGEEYVGHVAAPVTRLILDRELPGIGRSVMIKTRRVDGAGHGGPAFLRREAAGLRTAATSGVAAELIDFDDDAGVAIQSDLGAWPTLHQLLIGDLAEAAARGMIDLATATARLHATTLDRRDDHQRVLDGFAADVSTGAVYAFGLEAWDEIERACNELALPPAAAARDDVAALLRRTTEPGDFGALIHLDLNPSNVLITDAGARLIDFEGCRYGHLGIDASFLRYPFPHHSHPWGVLPGSVIEEADAAYRAALGANGAAAVLDGYDRMIADGAAIPLIGRIRRLRLVADADQSAQDGRRRRGQIVHQIGVFGELADRAGGMGRLAAWLRALAAAIIDRWPDAVDPPPPLYPAFGQLSERPA</sequence>
<dbReference type="Proteomes" id="UP000569914">
    <property type="component" value="Unassembled WGS sequence"/>
</dbReference>
<evidence type="ECO:0000259" key="1">
    <source>
        <dbReference type="Pfam" id="PF01636"/>
    </source>
</evidence>
<dbReference type="SUPFAM" id="SSF56112">
    <property type="entry name" value="Protein kinase-like (PK-like)"/>
    <property type="match status" value="1"/>
</dbReference>
<feature type="domain" description="Aminoglycoside phosphotransferase" evidence="1">
    <location>
        <begin position="74"/>
        <end position="257"/>
    </location>
</feature>
<dbReference type="AlphaFoldDB" id="A0A7Y9IAC8"/>
<dbReference type="InterPro" id="IPR002575">
    <property type="entry name" value="Aminoglycoside_PTrfase"/>
</dbReference>
<organism evidence="2 3">
    <name type="scientific">Microlunatus parietis</name>
    <dbReference type="NCBI Taxonomy" id="682979"/>
    <lineage>
        <taxon>Bacteria</taxon>
        <taxon>Bacillati</taxon>
        <taxon>Actinomycetota</taxon>
        <taxon>Actinomycetes</taxon>
        <taxon>Propionibacteriales</taxon>
        <taxon>Propionibacteriaceae</taxon>
        <taxon>Microlunatus</taxon>
    </lineage>
</organism>
<dbReference type="EMBL" id="JACCBU010000001">
    <property type="protein sequence ID" value="NYE73256.1"/>
    <property type="molecule type" value="Genomic_DNA"/>
</dbReference>
<dbReference type="Gene3D" id="3.90.1200.10">
    <property type="match status" value="1"/>
</dbReference>
<dbReference type="Pfam" id="PF01636">
    <property type="entry name" value="APH"/>
    <property type="match status" value="1"/>
</dbReference>